<organism evidence="2 3">
    <name type="scientific">Saprospira grandis (strain Lewin)</name>
    <dbReference type="NCBI Taxonomy" id="984262"/>
    <lineage>
        <taxon>Bacteria</taxon>
        <taxon>Pseudomonadati</taxon>
        <taxon>Bacteroidota</taxon>
        <taxon>Saprospiria</taxon>
        <taxon>Saprospirales</taxon>
        <taxon>Saprospiraceae</taxon>
        <taxon>Saprospira</taxon>
    </lineage>
</organism>
<dbReference type="KEGG" id="sgn:SGRA_3211"/>
<dbReference type="STRING" id="984262.SGRA_3211"/>
<dbReference type="OrthoDB" id="980926at2"/>
<accession>H6L0Y3</accession>
<dbReference type="Pfam" id="PF01740">
    <property type="entry name" value="STAS"/>
    <property type="match status" value="1"/>
</dbReference>
<dbReference type="eggNOG" id="COG1366">
    <property type="taxonomic scope" value="Bacteria"/>
</dbReference>
<dbReference type="Proteomes" id="UP000007519">
    <property type="component" value="Chromosome"/>
</dbReference>
<reference evidence="2 3" key="1">
    <citation type="journal article" date="2012" name="Stand. Genomic Sci.">
        <title>Complete genome sequencing and analysis of Saprospira grandis str. Lewin, a predatory marine bacterium.</title>
        <authorList>
            <person name="Saw J.H."/>
            <person name="Yuryev A."/>
            <person name="Kanbe M."/>
            <person name="Hou S."/>
            <person name="Young A.G."/>
            <person name="Aizawa S."/>
            <person name="Alam M."/>
        </authorList>
    </citation>
    <scope>NUCLEOTIDE SEQUENCE [LARGE SCALE GENOMIC DNA]</scope>
    <source>
        <strain evidence="2 3">Lewin</strain>
    </source>
</reference>
<gene>
    <name evidence="2" type="ordered locus">SGRA_3211</name>
</gene>
<sequence length="119" mass="13102">MEQLHRIPVQRSEDKLIVPIQYELTAPALNALKDRLFNQIQGQNYKGVAFDLSGLELIDAEELESLLQLMRTLKIVGLVPVLCGLSPGLTATIVGLDISFDALAVEADLKLALEYLSKL</sequence>
<dbReference type="InterPro" id="IPR002645">
    <property type="entry name" value="STAS_dom"/>
</dbReference>
<proteinExistence type="predicted"/>
<dbReference type="RefSeq" id="WP_002657047.1">
    <property type="nucleotide sequence ID" value="NC_016940.1"/>
</dbReference>
<dbReference type="SUPFAM" id="SSF52091">
    <property type="entry name" value="SpoIIaa-like"/>
    <property type="match status" value="1"/>
</dbReference>
<evidence type="ECO:0000259" key="1">
    <source>
        <dbReference type="PROSITE" id="PS50801"/>
    </source>
</evidence>
<dbReference type="EMBL" id="CP002831">
    <property type="protein sequence ID" value="AFC25939.1"/>
    <property type="molecule type" value="Genomic_DNA"/>
</dbReference>
<dbReference type="Gene3D" id="3.30.750.24">
    <property type="entry name" value="STAS domain"/>
    <property type="match status" value="1"/>
</dbReference>
<protein>
    <submittedName>
        <fullName evidence="2">Anti-anti-sigma regulatory factor</fullName>
    </submittedName>
</protein>
<name>H6L0Y3_SAPGL</name>
<dbReference type="HOGENOM" id="CLU_2059786_0_0_10"/>
<dbReference type="AlphaFoldDB" id="H6L0Y3"/>
<keyword evidence="3" id="KW-1185">Reference proteome</keyword>
<evidence type="ECO:0000313" key="2">
    <source>
        <dbReference type="EMBL" id="AFC25939.1"/>
    </source>
</evidence>
<dbReference type="InterPro" id="IPR036513">
    <property type="entry name" value="STAS_dom_sf"/>
</dbReference>
<feature type="domain" description="STAS" evidence="1">
    <location>
        <begin position="5"/>
        <end position="116"/>
    </location>
</feature>
<dbReference type="PANTHER" id="PTHR33745">
    <property type="entry name" value="RSBT ANTAGONIST PROTEIN RSBS-RELATED"/>
    <property type="match status" value="1"/>
</dbReference>
<dbReference type="CDD" id="cd07041">
    <property type="entry name" value="STAS_RsbR_RsbS_like"/>
    <property type="match status" value="1"/>
</dbReference>
<dbReference type="PROSITE" id="PS50801">
    <property type="entry name" value="STAS"/>
    <property type="match status" value="1"/>
</dbReference>
<dbReference type="PANTHER" id="PTHR33745:SF1">
    <property type="entry name" value="RSBT ANTAGONIST PROTEIN RSBS"/>
    <property type="match status" value="1"/>
</dbReference>
<dbReference type="InterPro" id="IPR051932">
    <property type="entry name" value="Bact_StressResp_Reg"/>
</dbReference>
<evidence type="ECO:0000313" key="3">
    <source>
        <dbReference type="Proteomes" id="UP000007519"/>
    </source>
</evidence>